<dbReference type="SUPFAM" id="SSF81901">
    <property type="entry name" value="HCP-like"/>
    <property type="match status" value="1"/>
</dbReference>
<accession>A0ABT7SV48</accession>
<dbReference type="RefSeq" id="WP_289364286.1">
    <property type="nucleotide sequence ID" value="NZ_JAUCBP010000006.1"/>
</dbReference>
<comment type="caution">
    <text evidence="2">The sequence shown here is derived from an EMBL/GenBank/DDBJ whole genome shotgun (WGS) entry which is preliminary data.</text>
</comment>
<reference evidence="2 3" key="1">
    <citation type="submission" date="2023-06" db="EMBL/GenBank/DDBJ databases">
        <title>Alteromonas sp. ASW11-36 isolated from intertidal sand.</title>
        <authorList>
            <person name="Li Y."/>
        </authorList>
    </citation>
    <scope>NUCLEOTIDE SEQUENCE [LARGE SCALE GENOMIC DNA]</scope>
    <source>
        <strain evidence="2 3">ASW11-36</strain>
    </source>
</reference>
<organism evidence="2 3">
    <name type="scientific">Alteromonas arenosi</name>
    <dbReference type="NCBI Taxonomy" id="3055817"/>
    <lineage>
        <taxon>Bacteria</taxon>
        <taxon>Pseudomonadati</taxon>
        <taxon>Pseudomonadota</taxon>
        <taxon>Gammaproteobacteria</taxon>
        <taxon>Alteromonadales</taxon>
        <taxon>Alteromonadaceae</taxon>
        <taxon>Alteromonas/Salinimonas group</taxon>
        <taxon>Alteromonas</taxon>
    </lineage>
</organism>
<dbReference type="Proteomes" id="UP001234343">
    <property type="component" value="Unassembled WGS sequence"/>
</dbReference>
<keyword evidence="1" id="KW-0732">Signal</keyword>
<name>A0ABT7SV48_9ALTE</name>
<dbReference type="EMBL" id="JAUCBP010000006">
    <property type="protein sequence ID" value="MDM7860066.1"/>
    <property type="molecule type" value="Genomic_DNA"/>
</dbReference>
<dbReference type="InterPro" id="IPR006597">
    <property type="entry name" value="Sel1-like"/>
</dbReference>
<proteinExistence type="predicted"/>
<keyword evidence="3" id="KW-1185">Reference proteome</keyword>
<dbReference type="InterPro" id="IPR011990">
    <property type="entry name" value="TPR-like_helical_dom_sf"/>
</dbReference>
<feature type="chain" id="PRO_5045644452" description="Sel1 repeat family protein" evidence="1">
    <location>
        <begin position="26"/>
        <end position="167"/>
    </location>
</feature>
<sequence>MKASSIKAIALAATVTLFSTVSVNAQERTQEGMWMSVYTNTVEQGLYALNSKNYQRAFEKLLQAAKWGNKDAQFYLAQMYLNGWGMDPDYQQGWLWFKVALEQRTQEWRDAERQLTEALPADFIAAMEPFVAEHIAKYGAEAQDLSCRQRTRVGTNIKEITCEKRAY</sequence>
<gene>
    <name evidence="2" type="ORF">QTP81_05595</name>
</gene>
<evidence type="ECO:0000313" key="2">
    <source>
        <dbReference type="EMBL" id="MDM7860066.1"/>
    </source>
</evidence>
<evidence type="ECO:0000256" key="1">
    <source>
        <dbReference type="SAM" id="SignalP"/>
    </source>
</evidence>
<evidence type="ECO:0008006" key="4">
    <source>
        <dbReference type="Google" id="ProtNLM"/>
    </source>
</evidence>
<dbReference type="SMART" id="SM00671">
    <property type="entry name" value="SEL1"/>
    <property type="match status" value="1"/>
</dbReference>
<dbReference type="Gene3D" id="1.25.40.10">
    <property type="entry name" value="Tetratricopeptide repeat domain"/>
    <property type="match status" value="1"/>
</dbReference>
<evidence type="ECO:0000313" key="3">
    <source>
        <dbReference type="Proteomes" id="UP001234343"/>
    </source>
</evidence>
<feature type="signal peptide" evidence="1">
    <location>
        <begin position="1"/>
        <end position="25"/>
    </location>
</feature>
<protein>
    <recommendedName>
        <fullName evidence="4">Sel1 repeat family protein</fullName>
    </recommendedName>
</protein>